<evidence type="ECO:0000313" key="3">
    <source>
        <dbReference type="Proteomes" id="UP001378592"/>
    </source>
</evidence>
<evidence type="ECO:0000313" key="2">
    <source>
        <dbReference type="EMBL" id="KAK7862593.1"/>
    </source>
</evidence>
<accession>A0AAN9VSQ6</accession>
<evidence type="ECO:0000256" key="1">
    <source>
        <dbReference type="SAM" id="MobiDB-lite"/>
    </source>
</evidence>
<feature type="compositionally biased region" description="Basic and acidic residues" evidence="1">
    <location>
        <begin position="89"/>
        <end position="101"/>
    </location>
</feature>
<gene>
    <name evidence="2" type="ORF">R5R35_005632</name>
</gene>
<evidence type="ECO:0008006" key="4">
    <source>
        <dbReference type="Google" id="ProtNLM"/>
    </source>
</evidence>
<sequence length="134" mass="16165">MLTVENLIKIRRLRWAGHISRMNEERTPHQIVFSELKCGKRPQQKPKKRWLDMLKQDMREQNINEKEWRKVAANRNEWRRHIQQKTVERQEMQNLEAEERRKKGTKKRKCTVGNVRYADSQEREDPGGSTSTPT</sequence>
<proteinExistence type="predicted"/>
<organism evidence="2 3">
    <name type="scientific">Gryllus longicercus</name>
    <dbReference type="NCBI Taxonomy" id="2509291"/>
    <lineage>
        <taxon>Eukaryota</taxon>
        <taxon>Metazoa</taxon>
        <taxon>Ecdysozoa</taxon>
        <taxon>Arthropoda</taxon>
        <taxon>Hexapoda</taxon>
        <taxon>Insecta</taxon>
        <taxon>Pterygota</taxon>
        <taxon>Neoptera</taxon>
        <taxon>Polyneoptera</taxon>
        <taxon>Orthoptera</taxon>
        <taxon>Ensifera</taxon>
        <taxon>Gryllidea</taxon>
        <taxon>Grylloidea</taxon>
        <taxon>Gryllidae</taxon>
        <taxon>Gryllinae</taxon>
        <taxon>Gryllus</taxon>
    </lineage>
</organism>
<feature type="region of interest" description="Disordered" evidence="1">
    <location>
        <begin position="89"/>
        <end position="134"/>
    </location>
</feature>
<reference evidence="2 3" key="1">
    <citation type="submission" date="2024-03" db="EMBL/GenBank/DDBJ databases">
        <title>The genome assembly and annotation of the cricket Gryllus longicercus Weissman &amp; Gray.</title>
        <authorList>
            <person name="Szrajer S."/>
            <person name="Gray D."/>
            <person name="Ylla G."/>
        </authorList>
    </citation>
    <scope>NUCLEOTIDE SEQUENCE [LARGE SCALE GENOMIC DNA]</scope>
    <source>
        <strain evidence="2">DAG 2021-001</strain>
        <tissue evidence="2">Whole body minus gut</tissue>
    </source>
</reference>
<keyword evidence="3" id="KW-1185">Reference proteome</keyword>
<dbReference type="Proteomes" id="UP001378592">
    <property type="component" value="Unassembled WGS sequence"/>
</dbReference>
<comment type="caution">
    <text evidence="2">The sequence shown here is derived from an EMBL/GenBank/DDBJ whole genome shotgun (WGS) entry which is preliminary data.</text>
</comment>
<protein>
    <recommendedName>
        <fullName evidence="4">Endonuclease-reverse transcriptase</fullName>
    </recommendedName>
</protein>
<dbReference type="EMBL" id="JAZDUA010000268">
    <property type="protein sequence ID" value="KAK7862593.1"/>
    <property type="molecule type" value="Genomic_DNA"/>
</dbReference>
<dbReference type="AlphaFoldDB" id="A0AAN9VSQ6"/>
<name>A0AAN9VSQ6_9ORTH</name>